<dbReference type="Proteomes" id="UP000030004">
    <property type="component" value="Unassembled WGS sequence"/>
</dbReference>
<dbReference type="Pfam" id="PF06082">
    <property type="entry name" value="YjbH"/>
    <property type="match status" value="1"/>
</dbReference>
<reference evidence="2 3" key="1">
    <citation type="journal article" date="2015" name="Antonie Van Leeuwenhoek">
        <title>Pseudooceanicola atlanticus gen. nov. sp. nov., isolated from surface seawater of the Atlantic Ocean and reclassification of Oceanicola batsensis, Oceanicola marinus, Oceanicola nitratireducens, Oceanicola nanhaiensis, Oceanicola antarcticus and Oceanicola flagellatus, as Pseudooceanicola batsensis comb. nov., Pseudooceanicola marinus comb. nov., Pseudooceanicola nitratireducens comb. nov., Pseudooceanicola nanhaiensis comb. nov., Pseudooceanicola antarcticus comb. nov., and Pseudooceanicola flagellatus comb. nov.</title>
        <authorList>
            <person name="Lai Q."/>
            <person name="Li G."/>
            <person name="Liu X."/>
            <person name="Du Y."/>
            <person name="Sun F."/>
            <person name="Shao Z."/>
        </authorList>
    </citation>
    <scope>NUCLEOTIDE SEQUENCE [LARGE SCALE GENOMIC DNA]</scope>
    <source>
        <strain evidence="2 3">22II-s11g</strain>
    </source>
</reference>
<dbReference type="AlphaFoldDB" id="A0A0A0ELA4"/>
<feature type="chain" id="PRO_5001962261" description="YjbH domain-containing protein" evidence="1">
    <location>
        <begin position="29"/>
        <end position="711"/>
    </location>
</feature>
<evidence type="ECO:0000313" key="2">
    <source>
        <dbReference type="EMBL" id="KGM49937.1"/>
    </source>
</evidence>
<evidence type="ECO:0008006" key="4">
    <source>
        <dbReference type="Google" id="ProtNLM"/>
    </source>
</evidence>
<organism evidence="2 3">
    <name type="scientific">Pseudooceanicola atlanticus</name>
    <dbReference type="NCBI Taxonomy" id="1461694"/>
    <lineage>
        <taxon>Bacteria</taxon>
        <taxon>Pseudomonadati</taxon>
        <taxon>Pseudomonadota</taxon>
        <taxon>Alphaproteobacteria</taxon>
        <taxon>Rhodobacterales</taxon>
        <taxon>Paracoccaceae</taxon>
        <taxon>Pseudooceanicola</taxon>
    </lineage>
</organism>
<protein>
    <recommendedName>
        <fullName evidence="4">YjbH domain-containing protein</fullName>
    </recommendedName>
</protein>
<sequence>MTENSLKRRLLNGLACGLIALVPAPLFAQSLVTTSTNTYGTPGGLIDMPTAEVAPDAELSTTIAHFGGTTRTTLTFQITPRLSGSFRYSALKGLQVPVRGQIYPTYYDRSFDLSYQVLREGQYNPAVKVGLRDMIGTGLYGAEYITATKGFMDGRLRVTGGLGWGRLGSFNSFSSTGTRPTALLGTGGVPTYDRWFRGPVAAFGGISYQATDKLKFMVEYSSDAYPDETVTSNMFQRKSPWNVGLTYDFNRSTSLSAYYMYGSELGVALKFALNPRSSGPGSVEQAPLPVAVRRASAADLGWASDPAKQQTAANGLSTLLASQGVEAEAVRLTGSTAQVVVRNETYGNTPQLVGRTARAMTRTLPASVETFVVTQTYKGVPVSSVRLKRSDIEALENSDANAILARAEFTDGLENRALYQDSQAGYPRFDWSFGPYAKLGVFDPVNPARLDIGLKLDASYNFAPGWVAEGSVSSRLVGNLSNINTLPPNFASPNPPPVVRSDFKQYNQGHRPGIDYLTLAKYGRPGSNLYSRVTMGYLEPMYAGVSGELLWKPVDSRLALGVEANYVAKRDYDRLFGVQNYDVLTGHVSAYYDFGNGFHGQLDVGRYLAGDYGATVSLDREFANGWRVGAYATKTNVSAQNFGEGSFDKGIRITVPLDWATGQSSTRKQNIEVQSLTRDGGARLNVNGRLYDRIRETHQPDMAKSWGKFWR</sequence>
<keyword evidence="1" id="KW-0732">Signal</keyword>
<evidence type="ECO:0000313" key="3">
    <source>
        <dbReference type="Proteomes" id="UP000030004"/>
    </source>
</evidence>
<feature type="signal peptide" evidence="1">
    <location>
        <begin position="1"/>
        <end position="28"/>
    </location>
</feature>
<comment type="caution">
    <text evidence="2">The sequence shown here is derived from an EMBL/GenBank/DDBJ whole genome shotgun (WGS) entry which is preliminary data.</text>
</comment>
<name>A0A0A0ELA4_9RHOB</name>
<evidence type="ECO:0000256" key="1">
    <source>
        <dbReference type="SAM" id="SignalP"/>
    </source>
</evidence>
<proteinExistence type="predicted"/>
<dbReference type="EMBL" id="AQQX01000001">
    <property type="protein sequence ID" value="KGM49937.1"/>
    <property type="molecule type" value="Genomic_DNA"/>
</dbReference>
<accession>A0A0A0ELA4</accession>
<dbReference type="eggNOG" id="COG3637">
    <property type="taxonomic scope" value="Bacteria"/>
</dbReference>
<gene>
    <name evidence="2" type="ORF">ATO9_00050</name>
</gene>
<keyword evidence="3" id="KW-1185">Reference proteome</keyword>
<dbReference type="InterPro" id="IPR010344">
    <property type="entry name" value="YbjH"/>
</dbReference>
<dbReference type="STRING" id="1461694.ATO9_00050"/>